<organism evidence="1 2">
    <name type="scientific">Papaver somniferum</name>
    <name type="common">Opium poppy</name>
    <dbReference type="NCBI Taxonomy" id="3469"/>
    <lineage>
        <taxon>Eukaryota</taxon>
        <taxon>Viridiplantae</taxon>
        <taxon>Streptophyta</taxon>
        <taxon>Embryophyta</taxon>
        <taxon>Tracheophyta</taxon>
        <taxon>Spermatophyta</taxon>
        <taxon>Magnoliopsida</taxon>
        <taxon>Ranunculales</taxon>
        <taxon>Papaveraceae</taxon>
        <taxon>Papaveroideae</taxon>
        <taxon>Papaver</taxon>
    </lineage>
</organism>
<dbReference type="AlphaFoldDB" id="A0A4Y7IE14"/>
<proteinExistence type="predicted"/>
<name>A0A4Y7IE14_PAPSO</name>
<protein>
    <submittedName>
        <fullName evidence="1">Uncharacterized protein</fullName>
    </submittedName>
</protein>
<keyword evidence="2" id="KW-1185">Reference proteome</keyword>
<dbReference type="Proteomes" id="UP000316621">
    <property type="component" value="Chromosome 1"/>
</dbReference>
<evidence type="ECO:0000313" key="2">
    <source>
        <dbReference type="Proteomes" id="UP000316621"/>
    </source>
</evidence>
<dbReference type="EMBL" id="CM010715">
    <property type="protein sequence ID" value="RZC45748.1"/>
    <property type="molecule type" value="Genomic_DNA"/>
</dbReference>
<dbReference type="Gramene" id="RZC45748">
    <property type="protein sequence ID" value="RZC45748"/>
    <property type="gene ID" value="C5167_038686"/>
</dbReference>
<gene>
    <name evidence="1" type="ORF">C5167_038686</name>
</gene>
<reference evidence="1 2" key="1">
    <citation type="journal article" date="2018" name="Science">
        <title>The opium poppy genome and morphinan production.</title>
        <authorList>
            <person name="Guo L."/>
            <person name="Winzer T."/>
            <person name="Yang X."/>
            <person name="Li Y."/>
            <person name="Ning Z."/>
            <person name="He Z."/>
            <person name="Teodor R."/>
            <person name="Lu Y."/>
            <person name="Bowser T.A."/>
            <person name="Graham I.A."/>
            <person name="Ye K."/>
        </authorList>
    </citation>
    <scope>NUCLEOTIDE SEQUENCE [LARGE SCALE GENOMIC DNA]</scope>
    <source>
        <strain evidence="2">cv. HN1</strain>
        <tissue evidence="1">Leaves</tissue>
    </source>
</reference>
<accession>A0A4Y7IE14</accession>
<sequence>MAAPSTKCFLVTGPPAGLHQYRHGCLPHPCFRVSNTANLKNHDTAPHR</sequence>
<evidence type="ECO:0000313" key="1">
    <source>
        <dbReference type="EMBL" id="RZC45748.1"/>
    </source>
</evidence>